<name>A0A067TQZ9_GALM3</name>
<protein>
    <submittedName>
        <fullName evidence="1">Uncharacterized protein</fullName>
    </submittedName>
</protein>
<keyword evidence="2" id="KW-1185">Reference proteome</keyword>
<dbReference type="Proteomes" id="UP000027222">
    <property type="component" value="Unassembled WGS sequence"/>
</dbReference>
<reference evidence="2" key="1">
    <citation type="journal article" date="2014" name="Proc. Natl. Acad. Sci. U.S.A.">
        <title>Extensive sampling of basidiomycete genomes demonstrates inadequacy of the white-rot/brown-rot paradigm for wood decay fungi.</title>
        <authorList>
            <person name="Riley R."/>
            <person name="Salamov A.A."/>
            <person name="Brown D.W."/>
            <person name="Nagy L.G."/>
            <person name="Floudas D."/>
            <person name="Held B.W."/>
            <person name="Levasseur A."/>
            <person name="Lombard V."/>
            <person name="Morin E."/>
            <person name="Otillar R."/>
            <person name="Lindquist E.A."/>
            <person name="Sun H."/>
            <person name="LaButti K.M."/>
            <person name="Schmutz J."/>
            <person name="Jabbour D."/>
            <person name="Luo H."/>
            <person name="Baker S.E."/>
            <person name="Pisabarro A.G."/>
            <person name="Walton J.D."/>
            <person name="Blanchette R.A."/>
            <person name="Henrissat B."/>
            <person name="Martin F."/>
            <person name="Cullen D."/>
            <person name="Hibbett D.S."/>
            <person name="Grigoriev I.V."/>
        </authorList>
    </citation>
    <scope>NUCLEOTIDE SEQUENCE [LARGE SCALE GENOMIC DNA]</scope>
    <source>
        <strain evidence="2">CBS 339.88</strain>
    </source>
</reference>
<sequence>MEEVHALGFVYGVTRCATTNLPVVVIDCESCDWSGEANEVFYPQELNTTVSSCYPGYPAGSIEEHHDEELVRGPGRCKRLELGLRM</sequence>
<organism evidence="1 2">
    <name type="scientific">Galerina marginata (strain CBS 339.88)</name>
    <dbReference type="NCBI Taxonomy" id="685588"/>
    <lineage>
        <taxon>Eukaryota</taxon>
        <taxon>Fungi</taxon>
        <taxon>Dikarya</taxon>
        <taxon>Basidiomycota</taxon>
        <taxon>Agaricomycotina</taxon>
        <taxon>Agaricomycetes</taxon>
        <taxon>Agaricomycetidae</taxon>
        <taxon>Agaricales</taxon>
        <taxon>Agaricineae</taxon>
        <taxon>Strophariaceae</taxon>
        <taxon>Galerina</taxon>
    </lineage>
</organism>
<gene>
    <name evidence="1" type="ORF">GALMADRAFT_237603</name>
</gene>
<evidence type="ECO:0000313" key="1">
    <source>
        <dbReference type="EMBL" id="KDR82339.1"/>
    </source>
</evidence>
<evidence type="ECO:0000313" key="2">
    <source>
        <dbReference type="Proteomes" id="UP000027222"/>
    </source>
</evidence>
<dbReference type="HOGENOM" id="CLU_2503857_0_0_1"/>
<dbReference type="EMBL" id="KL142369">
    <property type="protein sequence ID" value="KDR82339.1"/>
    <property type="molecule type" value="Genomic_DNA"/>
</dbReference>
<feature type="non-terminal residue" evidence="1">
    <location>
        <position position="86"/>
    </location>
</feature>
<dbReference type="AlphaFoldDB" id="A0A067TQZ9"/>
<accession>A0A067TQZ9</accession>
<proteinExistence type="predicted"/>